<protein>
    <recommendedName>
        <fullName evidence="4">Pectate lyase</fullName>
    </recommendedName>
</protein>
<organism evidence="2 3">
    <name type="scientific">Kwoniella dendrophila CBS 6074</name>
    <dbReference type="NCBI Taxonomy" id="1295534"/>
    <lineage>
        <taxon>Eukaryota</taxon>
        <taxon>Fungi</taxon>
        <taxon>Dikarya</taxon>
        <taxon>Basidiomycota</taxon>
        <taxon>Agaricomycotina</taxon>
        <taxon>Tremellomycetes</taxon>
        <taxon>Tremellales</taxon>
        <taxon>Cryptococcaceae</taxon>
        <taxon>Kwoniella</taxon>
    </lineage>
</organism>
<accession>A0AAX4JLD0</accession>
<keyword evidence="3" id="KW-1185">Reference proteome</keyword>
<name>A0AAX4JLD0_9TREE</name>
<proteinExistence type="predicted"/>
<gene>
    <name evidence="2" type="ORF">L201_000579</name>
</gene>
<dbReference type="Proteomes" id="UP001355207">
    <property type="component" value="Chromosome 1"/>
</dbReference>
<dbReference type="GeneID" id="91091251"/>
<feature type="compositionally biased region" description="Polar residues" evidence="1">
    <location>
        <begin position="61"/>
        <end position="96"/>
    </location>
</feature>
<dbReference type="RefSeq" id="XP_066072476.1">
    <property type="nucleotide sequence ID" value="XM_066216379.1"/>
</dbReference>
<feature type="compositionally biased region" description="Acidic residues" evidence="1">
    <location>
        <begin position="24"/>
        <end position="34"/>
    </location>
</feature>
<evidence type="ECO:0000256" key="1">
    <source>
        <dbReference type="SAM" id="MobiDB-lite"/>
    </source>
</evidence>
<evidence type="ECO:0000313" key="2">
    <source>
        <dbReference type="EMBL" id="WWC85713.1"/>
    </source>
</evidence>
<feature type="compositionally biased region" description="Polar residues" evidence="1">
    <location>
        <begin position="43"/>
        <end position="53"/>
    </location>
</feature>
<dbReference type="EMBL" id="CP144098">
    <property type="protein sequence ID" value="WWC85713.1"/>
    <property type="molecule type" value="Genomic_DNA"/>
</dbReference>
<evidence type="ECO:0008006" key="4">
    <source>
        <dbReference type="Google" id="ProtNLM"/>
    </source>
</evidence>
<sequence>MVGADNMIMVGAGAIYLDGTPIDSQDDTTSCDDNNDGKKIECASSQASQFSELNDSHELMGSSNDGQTTQASDASGHSSQGNSESTKTEEGNSNAEGKQIYF</sequence>
<reference evidence="2 3" key="1">
    <citation type="submission" date="2024-01" db="EMBL/GenBank/DDBJ databases">
        <title>Comparative genomics of Cryptococcus and Kwoniella reveals pathogenesis evolution and contrasting modes of karyotype evolution via chromosome fusion or intercentromeric recombination.</title>
        <authorList>
            <person name="Coelho M.A."/>
            <person name="David-Palma M."/>
            <person name="Shea T."/>
            <person name="Bowers K."/>
            <person name="McGinley-Smith S."/>
            <person name="Mohammad A.W."/>
            <person name="Gnirke A."/>
            <person name="Yurkov A.M."/>
            <person name="Nowrousian M."/>
            <person name="Sun S."/>
            <person name="Cuomo C.A."/>
            <person name="Heitman J."/>
        </authorList>
    </citation>
    <scope>NUCLEOTIDE SEQUENCE [LARGE SCALE GENOMIC DNA]</scope>
    <source>
        <strain evidence="2 3">CBS 6074</strain>
    </source>
</reference>
<evidence type="ECO:0000313" key="3">
    <source>
        <dbReference type="Proteomes" id="UP001355207"/>
    </source>
</evidence>
<feature type="region of interest" description="Disordered" evidence="1">
    <location>
        <begin position="17"/>
        <end position="102"/>
    </location>
</feature>
<dbReference type="AlphaFoldDB" id="A0AAX4JLD0"/>